<sequence length="88" mass="9611">MLDKSVNNDLPDYVITSIYPLDLAGGDGLRLFGGFNRHDQLVCVASILLVSGQVEFSSHAFYFLRAYARGVSGSLEFEACFTDEGISL</sequence>
<dbReference type="GeneID" id="80396869"/>
<dbReference type="Proteomes" id="UP000678875">
    <property type="component" value="Segment"/>
</dbReference>
<evidence type="ECO:0000313" key="1">
    <source>
        <dbReference type="EMBL" id="DAD52419.1"/>
    </source>
</evidence>
<evidence type="ECO:0000313" key="2">
    <source>
        <dbReference type="Proteomes" id="UP000678875"/>
    </source>
</evidence>
<reference evidence="1" key="1">
    <citation type="submission" date="2020-09" db="EMBL/GenBank/DDBJ databases">
        <title>Leviviricetes taxonomy.</title>
        <authorList>
            <person name="Stockdale S.R."/>
            <person name="Callanan J."/>
            <person name="Adriaenssens E.M."/>
            <person name="Kuhn J.H."/>
            <person name="Rumnieks J."/>
            <person name="Shkoporov A."/>
            <person name="Draper L.A."/>
            <person name="Ross P."/>
            <person name="Hill C."/>
        </authorList>
    </citation>
    <scope>NUCLEOTIDE SEQUENCE</scope>
</reference>
<dbReference type="KEGG" id="vg:80396869"/>
<gene>
    <name evidence="1" type="primary">SRR5466725_3_1</name>
</gene>
<dbReference type="EMBL" id="BK014098">
    <property type="protein sequence ID" value="DAD52419.1"/>
    <property type="molecule type" value="Genomic_RNA"/>
</dbReference>
<protein>
    <submittedName>
        <fullName evidence="1">Uncharacterized protein</fullName>
    </submittedName>
</protein>
<organism evidence="1 2">
    <name type="scientific">ssRNA phage SRR5466725_3</name>
    <dbReference type="NCBI Taxonomy" id="2786422"/>
    <lineage>
        <taxon>Viruses</taxon>
        <taxon>Riboviria</taxon>
        <taxon>Orthornavirae</taxon>
        <taxon>Lenarviricota</taxon>
        <taxon>Leviviricetes</taxon>
        <taxon>Norzivirales</taxon>
        <taxon>Atkinsviridae</taxon>
        <taxon>Bahdevuvirus</taxon>
        <taxon>Bahdevuvirus limadaptatum</taxon>
    </lineage>
</organism>
<proteinExistence type="predicted"/>
<name>A0A8S5L4F8_9VIRU</name>
<dbReference type="RefSeq" id="YP_010768698.1">
    <property type="nucleotide sequence ID" value="NC_073767.1"/>
</dbReference>
<accession>A0A8S5L4F8</accession>
<keyword evidence="2" id="KW-1185">Reference proteome</keyword>